<dbReference type="PROSITE" id="PS51215">
    <property type="entry name" value="AWS"/>
    <property type="match status" value="1"/>
</dbReference>
<evidence type="ECO:0000259" key="20">
    <source>
        <dbReference type="PROSITE" id="PS51215"/>
    </source>
</evidence>
<dbReference type="SMART" id="SM00456">
    <property type="entry name" value="WW"/>
    <property type="match status" value="1"/>
</dbReference>
<feature type="domain" description="WW" evidence="17">
    <location>
        <begin position="476"/>
        <end position="509"/>
    </location>
</feature>
<feature type="region of interest" description="Disordered" evidence="16">
    <location>
        <begin position="460"/>
        <end position="481"/>
    </location>
</feature>
<dbReference type="InterPro" id="IPR001202">
    <property type="entry name" value="WW_dom"/>
</dbReference>
<dbReference type="Pfam" id="PF08236">
    <property type="entry name" value="SRI"/>
    <property type="match status" value="1"/>
</dbReference>
<evidence type="ECO:0000256" key="16">
    <source>
        <dbReference type="SAM" id="MobiDB-lite"/>
    </source>
</evidence>
<dbReference type="STRING" id="857566.A0A1E3PD63"/>
<evidence type="ECO:0000256" key="4">
    <source>
        <dbReference type="ARBA" id="ARBA00018028"/>
    </source>
</evidence>
<dbReference type="AlphaFoldDB" id="A0A1E3PD63"/>
<dbReference type="Proteomes" id="UP000095009">
    <property type="component" value="Unassembled WGS sequence"/>
</dbReference>
<feature type="non-terminal residue" evidence="21">
    <location>
        <position position="1"/>
    </location>
</feature>
<dbReference type="InterPro" id="IPR013257">
    <property type="entry name" value="SRI"/>
</dbReference>
<dbReference type="InterPro" id="IPR025788">
    <property type="entry name" value="Set2_fungi"/>
</dbReference>
<feature type="domain" description="AWS" evidence="20">
    <location>
        <begin position="35"/>
        <end position="95"/>
    </location>
</feature>
<dbReference type="SMART" id="SM00570">
    <property type="entry name" value="AWS"/>
    <property type="match status" value="1"/>
</dbReference>
<evidence type="ECO:0000259" key="19">
    <source>
        <dbReference type="PROSITE" id="PS50868"/>
    </source>
</evidence>
<evidence type="ECO:0000313" key="22">
    <source>
        <dbReference type="Proteomes" id="UP000095009"/>
    </source>
</evidence>
<dbReference type="OrthoDB" id="422362at2759"/>
<keyword evidence="10" id="KW-0805">Transcription regulation</keyword>
<evidence type="ECO:0000256" key="11">
    <source>
        <dbReference type="ARBA" id="ARBA00023163"/>
    </source>
</evidence>
<dbReference type="Pfam" id="PF00856">
    <property type="entry name" value="SET"/>
    <property type="match status" value="1"/>
</dbReference>
<evidence type="ECO:0000256" key="6">
    <source>
        <dbReference type="ARBA" id="ARBA00022491"/>
    </source>
</evidence>
<keyword evidence="6" id="KW-0678">Repressor</keyword>
<dbReference type="EC" id="2.1.1.359" evidence="3"/>
<dbReference type="PROSITE" id="PS50020">
    <property type="entry name" value="WW_DOMAIN_2"/>
    <property type="match status" value="1"/>
</dbReference>
<evidence type="ECO:0000256" key="1">
    <source>
        <dbReference type="ARBA" id="ARBA00004123"/>
    </source>
</evidence>
<keyword evidence="5" id="KW-0158">Chromosome</keyword>
<dbReference type="PANTHER" id="PTHR22884">
    <property type="entry name" value="SET DOMAIN PROTEINS"/>
    <property type="match status" value="1"/>
</dbReference>
<keyword evidence="12" id="KW-0539">Nucleus</keyword>
<proteinExistence type="predicted"/>
<feature type="domain" description="SET" evidence="18">
    <location>
        <begin position="97"/>
        <end position="214"/>
    </location>
</feature>
<evidence type="ECO:0000256" key="5">
    <source>
        <dbReference type="ARBA" id="ARBA00022454"/>
    </source>
</evidence>
<protein>
    <recommendedName>
        <fullName evidence="4">Histone-lysine N-methyltransferase, H3 lysine-36 specific</fullName>
        <ecNumber evidence="3">2.1.1.359</ecNumber>
    </recommendedName>
    <alternativeName>
        <fullName evidence="13">SET domain-containing protein 2</fullName>
    </alternativeName>
</protein>
<dbReference type="SMART" id="SM00317">
    <property type="entry name" value="SET"/>
    <property type="match status" value="1"/>
</dbReference>
<dbReference type="EMBL" id="KV454415">
    <property type="protein sequence ID" value="ODQ63353.1"/>
    <property type="molecule type" value="Genomic_DNA"/>
</dbReference>
<dbReference type="SUPFAM" id="SSF82199">
    <property type="entry name" value="SET domain"/>
    <property type="match status" value="1"/>
</dbReference>
<dbReference type="Pfam" id="PF17907">
    <property type="entry name" value="AWS"/>
    <property type="match status" value="1"/>
</dbReference>
<keyword evidence="11" id="KW-0804">Transcription</keyword>
<dbReference type="SUPFAM" id="SSF51045">
    <property type="entry name" value="WW domain"/>
    <property type="match status" value="1"/>
</dbReference>
<evidence type="ECO:0000313" key="21">
    <source>
        <dbReference type="EMBL" id="ODQ63353.1"/>
    </source>
</evidence>
<dbReference type="Pfam" id="PF00397">
    <property type="entry name" value="WW"/>
    <property type="match status" value="1"/>
</dbReference>
<name>A0A1E3PD63_9ASCO</name>
<dbReference type="InterPro" id="IPR050777">
    <property type="entry name" value="SET2_Histone-Lys_MeTrsfase"/>
</dbReference>
<dbReference type="GO" id="GO:0006355">
    <property type="term" value="P:regulation of DNA-templated transcription"/>
    <property type="evidence" value="ECO:0007669"/>
    <property type="project" value="InterPro"/>
</dbReference>
<evidence type="ECO:0000256" key="8">
    <source>
        <dbReference type="ARBA" id="ARBA00022679"/>
    </source>
</evidence>
<accession>A0A1E3PD63</accession>
<dbReference type="Gene3D" id="2.170.270.10">
    <property type="entry name" value="SET domain"/>
    <property type="match status" value="1"/>
</dbReference>
<sequence length="704" mass="81214">LFNELPSVTDQALKTFTPLAENVYTLKNLGDSGQEEFMSCDCKPYYPDSTGINHACGEDSDCINRLTSIECLMDSPDHPNNCGKACSNQRMQRCQYAPVDVIQTAQKGFGLRALQDIQANTFVYEYIGEIINQDRFVKRTQAYQQQGVKHFYFMMLQKNEFIDATQKGCLARFCNHSCNPNSYVDKWIVGSKLRMGIFAKRTVLKGEEITFDYNVDRYGADAQKCYCGEPNCIGYLGGKTQTDSVNKLPQMIIDALGLTESDEKLFIKKKISVIKEYQSLQATQQSISGSQQQQLSQETLDKIYDDLLPIKEIHEDTVSRTMGSLIQCKDAWLVRKLVKRIFITDDTSIHLKVIRMHGYEIFSKLLRNWSQPESLNKDVIVMILRILKKWPKMTRNKISSSKIEDIIKSFTEDGDVELHTIKDVYTLAQGLIEDWSNLQMAYRIPRRERTLAQSLLLEDPNNNSIEDSENRNTAGPKLPSGWKRMTSEDNRVYYCHIETNQNQWDFPTAFSGKKANNKNPRYDEKNGYKNKNSSDNFSNNNEDISIKTASQQQTDLQKIIEEANLQVQLKAQLATLALEKSQKEEQERRKKIKLDILRQKERERTLSSVSNLSSTEQAYTKLFARYVPNFIKKYESQLSHDLVKRHAKDIVKVLAAKEMKLHNVKSSSKKVPKSFDEKKLLKIKHFSREYMEKVMKHYGNKQAK</sequence>
<dbReference type="PROSITE" id="PS01159">
    <property type="entry name" value="WW_DOMAIN_1"/>
    <property type="match status" value="1"/>
</dbReference>
<dbReference type="PROSITE" id="PS50868">
    <property type="entry name" value="POST_SET"/>
    <property type="match status" value="1"/>
</dbReference>
<feature type="non-terminal residue" evidence="21">
    <location>
        <position position="704"/>
    </location>
</feature>
<dbReference type="GO" id="GO:0005634">
    <property type="term" value="C:nucleus"/>
    <property type="evidence" value="ECO:0007669"/>
    <property type="project" value="UniProtKB-SubCell"/>
</dbReference>
<comment type="subcellular location">
    <subcellularLocation>
        <location evidence="2">Chromosome</location>
    </subcellularLocation>
    <subcellularLocation>
        <location evidence="1">Nucleus</location>
    </subcellularLocation>
</comment>
<evidence type="ECO:0000256" key="15">
    <source>
        <dbReference type="SAM" id="Coils"/>
    </source>
</evidence>
<dbReference type="Gene3D" id="1.10.1740.100">
    <property type="entry name" value="Set2, Rpb1 interacting domain"/>
    <property type="match status" value="1"/>
</dbReference>
<feature type="coiled-coil region" evidence="15">
    <location>
        <begin position="546"/>
        <end position="603"/>
    </location>
</feature>
<dbReference type="InterPro" id="IPR003616">
    <property type="entry name" value="Post-SET_dom"/>
</dbReference>
<dbReference type="InterPro" id="IPR038190">
    <property type="entry name" value="SRI_sf"/>
</dbReference>
<dbReference type="PROSITE" id="PS50280">
    <property type="entry name" value="SET"/>
    <property type="match status" value="1"/>
</dbReference>
<dbReference type="CDD" id="cd00201">
    <property type="entry name" value="WW"/>
    <property type="match status" value="1"/>
</dbReference>
<dbReference type="CDD" id="cd19172">
    <property type="entry name" value="SET_SETD2"/>
    <property type="match status" value="1"/>
</dbReference>
<reference evidence="21 22" key="1">
    <citation type="journal article" date="2016" name="Proc. Natl. Acad. Sci. U.S.A.">
        <title>Comparative genomics of biotechnologically important yeasts.</title>
        <authorList>
            <person name="Riley R."/>
            <person name="Haridas S."/>
            <person name="Wolfe K.H."/>
            <person name="Lopes M.R."/>
            <person name="Hittinger C.T."/>
            <person name="Goeker M."/>
            <person name="Salamov A.A."/>
            <person name="Wisecaver J.H."/>
            <person name="Long T.M."/>
            <person name="Calvey C.H."/>
            <person name="Aerts A.L."/>
            <person name="Barry K.W."/>
            <person name="Choi C."/>
            <person name="Clum A."/>
            <person name="Coughlan A.Y."/>
            <person name="Deshpande S."/>
            <person name="Douglass A.P."/>
            <person name="Hanson S.J."/>
            <person name="Klenk H.-P."/>
            <person name="LaButti K.M."/>
            <person name="Lapidus A."/>
            <person name="Lindquist E.A."/>
            <person name="Lipzen A.M."/>
            <person name="Meier-Kolthoff J.P."/>
            <person name="Ohm R.A."/>
            <person name="Otillar R.P."/>
            <person name="Pangilinan J.L."/>
            <person name="Peng Y."/>
            <person name="Rokas A."/>
            <person name="Rosa C.A."/>
            <person name="Scheuner C."/>
            <person name="Sibirny A.A."/>
            <person name="Slot J.C."/>
            <person name="Stielow J.B."/>
            <person name="Sun H."/>
            <person name="Kurtzman C.P."/>
            <person name="Blackwell M."/>
            <person name="Grigoriev I.V."/>
            <person name="Jeffries T.W."/>
        </authorList>
    </citation>
    <scope>NUCLEOTIDE SEQUENCE [LARGE SCALE GENOMIC DNA]</scope>
    <source>
        <strain evidence="21 22">DSM 6958</strain>
    </source>
</reference>
<evidence type="ECO:0000259" key="17">
    <source>
        <dbReference type="PROSITE" id="PS50020"/>
    </source>
</evidence>
<evidence type="ECO:0000256" key="12">
    <source>
        <dbReference type="ARBA" id="ARBA00023242"/>
    </source>
</evidence>
<evidence type="ECO:0000256" key="14">
    <source>
        <dbReference type="ARBA" id="ARBA00047545"/>
    </source>
</evidence>
<dbReference type="PROSITE" id="PS51568">
    <property type="entry name" value="SAM_MT43_SET2_1"/>
    <property type="match status" value="1"/>
</dbReference>
<keyword evidence="22" id="KW-1185">Reference proteome</keyword>
<dbReference type="GO" id="GO:0140954">
    <property type="term" value="F:histone H3K36 dimethyltransferase activity"/>
    <property type="evidence" value="ECO:0007669"/>
    <property type="project" value="EnsemblFungi"/>
</dbReference>
<evidence type="ECO:0000256" key="13">
    <source>
        <dbReference type="ARBA" id="ARBA00030091"/>
    </source>
</evidence>
<feature type="region of interest" description="Disordered" evidence="16">
    <location>
        <begin position="508"/>
        <end position="542"/>
    </location>
</feature>
<gene>
    <name evidence="21" type="ORF">NADFUDRAFT_12221</name>
</gene>
<comment type="catalytic activity">
    <reaction evidence="14">
        <text>L-lysyl(36)-[histone H3] + 3 S-adenosyl-L-methionine = N(6),N(6),N(6)-trimethyl-L-lysyl(36)-[histone H3] + 3 S-adenosyl-L-homocysteine + 3 H(+)</text>
        <dbReference type="Rhea" id="RHEA:60324"/>
        <dbReference type="Rhea" id="RHEA-COMP:9785"/>
        <dbReference type="Rhea" id="RHEA-COMP:15536"/>
        <dbReference type="ChEBI" id="CHEBI:15378"/>
        <dbReference type="ChEBI" id="CHEBI:29969"/>
        <dbReference type="ChEBI" id="CHEBI:57856"/>
        <dbReference type="ChEBI" id="CHEBI:59789"/>
        <dbReference type="ChEBI" id="CHEBI:61961"/>
        <dbReference type="EC" id="2.1.1.359"/>
    </reaction>
</comment>
<dbReference type="InterPro" id="IPR036020">
    <property type="entry name" value="WW_dom_sf"/>
</dbReference>
<evidence type="ECO:0000256" key="7">
    <source>
        <dbReference type="ARBA" id="ARBA00022603"/>
    </source>
</evidence>
<dbReference type="InterPro" id="IPR046341">
    <property type="entry name" value="SET_dom_sf"/>
</dbReference>
<dbReference type="GO" id="GO:0032259">
    <property type="term" value="P:methylation"/>
    <property type="evidence" value="ECO:0007669"/>
    <property type="project" value="UniProtKB-KW"/>
</dbReference>
<evidence type="ECO:0000256" key="9">
    <source>
        <dbReference type="ARBA" id="ARBA00022691"/>
    </source>
</evidence>
<keyword evidence="7" id="KW-0489">Methyltransferase</keyword>
<dbReference type="InterPro" id="IPR001214">
    <property type="entry name" value="SET_dom"/>
</dbReference>
<evidence type="ECO:0000259" key="18">
    <source>
        <dbReference type="PROSITE" id="PS50280"/>
    </source>
</evidence>
<keyword evidence="9" id="KW-0949">S-adenosyl-L-methionine</keyword>
<dbReference type="GO" id="GO:0140955">
    <property type="term" value="F:histone H3K36 trimethyltransferase activity"/>
    <property type="evidence" value="ECO:0007669"/>
    <property type="project" value="UniProtKB-EC"/>
</dbReference>
<evidence type="ECO:0000256" key="3">
    <source>
        <dbReference type="ARBA" id="ARBA00012178"/>
    </source>
</evidence>
<evidence type="ECO:0000256" key="2">
    <source>
        <dbReference type="ARBA" id="ARBA00004286"/>
    </source>
</evidence>
<feature type="domain" description="Post-SET" evidence="19">
    <location>
        <begin position="221"/>
        <end position="237"/>
    </location>
</feature>
<dbReference type="InterPro" id="IPR006560">
    <property type="entry name" value="AWS_dom"/>
</dbReference>
<evidence type="ECO:0000256" key="10">
    <source>
        <dbReference type="ARBA" id="ARBA00023015"/>
    </source>
</evidence>
<keyword evidence="8" id="KW-0808">Transferase</keyword>
<dbReference type="InterPro" id="IPR044437">
    <property type="entry name" value="SETD2/Set2_SET"/>
</dbReference>
<organism evidence="21 22">
    <name type="scientific">Nadsonia fulvescens var. elongata DSM 6958</name>
    <dbReference type="NCBI Taxonomy" id="857566"/>
    <lineage>
        <taxon>Eukaryota</taxon>
        <taxon>Fungi</taxon>
        <taxon>Dikarya</taxon>
        <taxon>Ascomycota</taxon>
        <taxon>Saccharomycotina</taxon>
        <taxon>Dipodascomycetes</taxon>
        <taxon>Dipodascales</taxon>
        <taxon>Dipodascales incertae sedis</taxon>
        <taxon>Nadsonia</taxon>
    </lineage>
</organism>
<keyword evidence="15" id="KW-0175">Coiled coil</keyword>
<feature type="compositionally biased region" description="Low complexity" evidence="16">
    <location>
        <begin position="529"/>
        <end position="542"/>
    </location>
</feature>
<dbReference type="GO" id="GO:0005694">
    <property type="term" value="C:chromosome"/>
    <property type="evidence" value="ECO:0007669"/>
    <property type="project" value="UniProtKB-SubCell"/>
</dbReference>
<dbReference type="SMART" id="SM00508">
    <property type="entry name" value="PostSET"/>
    <property type="match status" value="1"/>
</dbReference>
<dbReference type="Gene3D" id="2.20.70.10">
    <property type="match status" value="1"/>
</dbReference>